<dbReference type="Pfam" id="PF01380">
    <property type="entry name" value="SIS"/>
    <property type="match status" value="2"/>
</dbReference>
<evidence type="ECO:0000259" key="2">
    <source>
        <dbReference type="PROSITE" id="PS51464"/>
    </source>
</evidence>
<dbReference type="OrthoDB" id="372195at2157"/>
<dbReference type="Gene3D" id="3.40.50.10490">
    <property type="entry name" value="Glucose-6-phosphate isomerase like protein, domain 1"/>
    <property type="match status" value="2"/>
</dbReference>
<dbReference type="RefSeq" id="WP_088856413.1">
    <property type="nucleotide sequence ID" value="NZ_CP015103.1"/>
</dbReference>
<sequence length="326" mass="36830">MHATLREIRKTPEGVKIAQRAFEDFIAHHDFRLPREVVYTGCGSSHFLSQPLAMATTRLGGRGVSLPCSELLYSREFYPIGNPELLVAISRSGETTEAVNALKSAGVPKFALTAYESTLSREADYSLIVPAHEESVVMTHSFTAFYFAYLQLLLESFGRETFDAEKTAGLTKEMIRNESYIREIVENFDFRNVIFLGSGILYPIALEAMLKMKEMAIFWSEAYPTFEVRHGFKSIADEGTLVVLLADKPFDWHDKLTEEFRGQGARVLTVGRRNTGADYFIETPEVDELLTPVLHLPVIQLLAYYKAVSLGLNPDRPRFLSKVVKW</sequence>
<keyword evidence="1" id="KW-0677">Repeat</keyword>
<reference evidence="3 4" key="1">
    <citation type="submission" date="2016-04" db="EMBL/GenBank/DDBJ databases">
        <title>Complete genome sequence of Thermococcus siculi type strain RG-20.</title>
        <authorList>
            <person name="Oger P.M."/>
        </authorList>
    </citation>
    <scope>NUCLEOTIDE SEQUENCE [LARGE SCALE GENOMIC DNA]</scope>
    <source>
        <strain evidence="3 4">RG-20</strain>
    </source>
</reference>
<dbReference type="SUPFAM" id="SSF53697">
    <property type="entry name" value="SIS domain"/>
    <property type="match status" value="1"/>
</dbReference>
<dbReference type="PANTHER" id="PTHR10937">
    <property type="entry name" value="GLUCOSAMINE--FRUCTOSE-6-PHOSPHATE AMINOTRANSFERASE, ISOMERIZING"/>
    <property type="match status" value="1"/>
</dbReference>
<evidence type="ECO:0000313" key="3">
    <source>
        <dbReference type="EMBL" id="ASJ09179.1"/>
    </source>
</evidence>
<keyword evidence="3" id="KW-0032">Aminotransferase</keyword>
<evidence type="ECO:0000313" key="4">
    <source>
        <dbReference type="Proteomes" id="UP000250125"/>
    </source>
</evidence>
<dbReference type="EMBL" id="CP015103">
    <property type="protein sequence ID" value="ASJ09179.1"/>
    <property type="molecule type" value="Genomic_DNA"/>
</dbReference>
<accession>A0A2Z2MLD2</accession>
<evidence type="ECO:0000256" key="1">
    <source>
        <dbReference type="ARBA" id="ARBA00022737"/>
    </source>
</evidence>
<name>A0A2Z2MLD2_9EURY</name>
<dbReference type="InterPro" id="IPR053675">
    <property type="entry name" value="GlcN6P_deaminase"/>
</dbReference>
<feature type="domain" description="SIS" evidence="2">
    <location>
        <begin position="27"/>
        <end position="162"/>
    </location>
</feature>
<protein>
    <submittedName>
        <fullName evidence="3">Glucosamine-fructose-6-phosphate aminotransferase</fullName>
    </submittedName>
</protein>
<dbReference type="PROSITE" id="PS51464">
    <property type="entry name" value="SIS"/>
    <property type="match status" value="2"/>
</dbReference>
<dbReference type="InterPro" id="IPR046348">
    <property type="entry name" value="SIS_dom_sf"/>
</dbReference>
<dbReference type="InterPro" id="IPR001347">
    <property type="entry name" value="SIS_dom"/>
</dbReference>
<keyword evidence="3" id="KW-0808">Transferase</keyword>
<dbReference type="NCBIfam" id="NF041128">
    <property type="entry name" value="glucosaP_deam_GlmD"/>
    <property type="match status" value="1"/>
</dbReference>
<dbReference type="GeneID" id="33318176"/>
<gene>
    <name evidence="3" type="ORF">A3L11_08025</name>
</gene>
<dbReference type="CDD" id="cd05009">
    <property type="entry name" value="SIS_GlmS_GlmD_2"/>
    <property type="match status" value="1"/>
</dbReference>
<dbReference type="InterPro" id="IPR035490">
    <property type="entry name" value="GlmS/FrlB_SIS"/>
</dbReference>
<feature type="domain" description="SIS" evidence="2">
    <location>
        <begin position="181"/>
        <end position="317"/>
    </location>
</feature>
<dbReference type="GO" id="GO:0008483">
    <property type="term" value="F:transaminase activity"/>
    <property type="evidence" value="ECO:0007669"/>
    <property type="project" value="UniProtKB-KW"/>
</dbReference>
<dbReference type="Proteomes" id="UP000250125">
    <property type="component" value="Chromosome"/>
</dbReference>
<proteinExistence type="predicted"/>
<dbReference type="GO" id="GO:1901135">
    <property type="term" value="P:carbohydrate derivative metabolic process"/>
    <property type="evidence" value="ECO:0007669"/>
    <property type="project" value="InterPro"/>
</dbReference>
<dbReference type="KEGG" id="tsl:A3L11_08025"/>
<dbReference type="InterPro" id="IPR035466">
    <property type="entry name" value="GlmS/AgaS_SIS"/>
</dbReference>
<dbReference type="GO" id="GO:0097367">
    <property type="term" value="F:carbohydrate derivative binding"/>
    <property type="evidence" value="ECO:0007669"/>
    <property type="project" value="InterPro"/>
</dbReference>
<dbReference type="CDD" id="cd05008">
    <property type="entry name" value="SIS_GlmS_GlmD_1"/>
    <property type="match status" value="1"/>
</dbReference>
<keyword evidence="4" id="KW-1185">Reference proteome</keyword>
<dbReference type="PANTHER" id="PTHR10937:SF4">
    <property type="entry name" value="GLUCOSAMINE-6-PHOSPHATE DEAMINASE"/>
    <property type="match status" value="1"/>
</dbReference>
<dbReference type="AlphaFoldDB" id="A0A2Z2MLD2"/>
<organism evidence="3 4">
    <name type="scientific">Thermococcus siculi</name>
    <dbReference type="NCBI Taxonomy" id="72803"/>
    <lineage>
        <taxon>Archaea</taxon>
        <taxon>Methanobacteriati</taxon>
        <taxon>Methanobacteriota</taxon>
        <taxon>Thermococci</taxon>
        <taxon>Thermococcales</taxon>
        <taxon>Thermococcaceae</taxon>
        <taxon>Thermococcus</taxon>
    </lineage>
</organism>